<feature type="domain" description="SAF" evidence="3">
    <location>
        <begin position="67"/>
        <end position="129"/>
    </location>
</feature>
<dbReference type="InterPro" id="IPR013974">
    <property type="entry name" value="SAF"/>
</dbReference>
<proteinExistence type="predicted"/>
<feature type="compositionally biased region" description="Polar residues" evidence="1">
    <location>
        <begin position="315"/>
        <end position="335"/>
    </location>
</feature>
<name>A0ABD8B2B4_PAEAM</name>
<feature type="region of interest" description="Disordered" evidence="1">
    <location>
        <begin position="301"/>
        <end position="368"/>
    </location>
</feature>
<evidence type="ECO:0000256" key="1">
    <source>
        <dbReference type="SAM" id="MobiDB-lite"/>
    </source>
</evidence>
<sequence>MSKVRQRTKNLIIAGVVGALSMGVLSTGGAIYLIKQQAKEQKVLRMHYESQLVEAEALLQHQQSTMKTVVVASKPLKEGDKLKKENLKVIQIPETDAPTNMVQTPDDLYGKIVKIDVGENTPVINSMVFDNGPTPRDQRIQEYNVMLLPTKLKKGQFVDVRLTFPTGEDFIVLSKKKVEDLSGTTVWYKINEAELLVMTSAIVDAYLNGAKLYAVTYADPYMQEKAIPNYPANLKVIDLIQSDPNVLTFAKEQLKRNVRQVLENNLSQMDEADKMKIQNGSVILQQEVANNQITNQQNNEAVTGTQGAPIPDTSAEPSTSPGSSIDPSPTTQSTEASKEEIVQPIESGLDTSTSEEKQKDVFGQPLVK</sequence>
<dbReference type="AlphaFoldDB" id="A0ABD8B2B4"/>
<reference evidence="4 5" key="1">
    <citation type="submission" date="2024-02" db="EMBL/GenBank/DDBJ databases">
        <title>Complete sequences of two Paenibacillus sp. strains and one Lysinibacillus strain isolated from the environment on STAA medium highlight biotechnological potential.</title>
        <authorList>
            <person name="Attere S.A."/>
            <person name="Piche L.C."/>
            <person name="Intertaglia L."/>
            <person name="Lami R."/>
            <person name="Charette S.J."/>
            <person name="Vincent A.T."/>
        </authorList>
    </citation>
    <scope>NUCLEOTIDE SEQUENCE [LARGE SCALE GENOMIC DNA]</scope>
    <source>
        <strain evidence="4 5">Y5S-7</strain>
        <plasmid evidence="4 5">pY5S7-1</plasmid>
    </source>
</reference>
<dbReference type="GeneID" id="93480146"/>
<gene>
    <name evidence="4" type="ORF">V6668_31735</name>
</gene>
<geneLocation type="plasmid" evidence="4 5">
    <name>pY5S7-1</name>
</geneLocation>
<keyword evidence="2" id="KW-0472">Membrane</keyword>
<keyword evidence="2" id="KW-1133">Transmembrane helix</keyword>
<dbReference type="Proteomes" id="UP001364764">
    <property type="component" value="Plasmid pY5S7-1"/>
</dbReference>
<accession>A0ABD8B2B4</accession>
<protein>
    <submittedName>
        <fullName evidence="4">SAF domain-containing protein</fullName>
    </submittedName>
</protein>
<keyword evidence="2" id="KW-0812">Transmembrane</keyword>
<dbReference type="RefSeq" id="WP_338709123.1">
    <property type="nucleotide sequence ID" value="NZ_CP145893.1"/>
</dbReference>
<feature type="transmembrane region" description="Helical" evidence="2">
    <location>
        <begin position="12"/>
        <end position="34"/>
    </location>
</feature>
<keyword evidence="4" id="KW-0614">Plasmid</keyword>
<dbReference type="Pfam" id="PF08666">
    <property type="entry name" value="SAF"/>
    <property type="match status" value="1"/>
</dbReference>
<evidence type="ECO:0000313" key="4">
    <source>
        <dbReference type="EMBL" id="WWP23964.1"/>
    </source>
</evidence>
<dbReference type="EMBL" id="CP145893">
    <property type="protein sequence ID" value="WWP23964.1"/>
    <property type="molecule type" value="Genomic_DNA"/>
</dbReference>
<evidence type="ECO:0000313" key="5">
    <source>
        <dbReference type="Proteomes" id="UP001364764"/>
    </source>
</evidence>
<evidence type="ECO:0000256" key="2">
    <source>
        <dbReference type="SAM" id="Phobius"/>
    </source>
</evidence>
<dbReference type="SMART" id="SM00858">
    <property type="entry name" value="SAF"/>
    <property type="match status" value="1"/>
</dbReference>
<organism evidence="4 5">
    <name type="scientific">Paenibacillus amylolyticus</name>
    <dbReference type="NCBI Taxonomy" id="1451"/>
    <lineage>
        <taxon>Bacteria</taxon>
        <taxon>Bacillati</taxon>
        <taxon>Bacillota</taxon>
        <taxon>Bacilli</taxon>
        <taxon>Bacillales</taxon>
        <taxon>Paenibacillaceae</taxon>
        <taxon>Paenibacillus</taxon>
    </lineage>
</organism>
<evidence type="ECO:0000259" key="3">
    <source>
        <dbReference type="SMART" id="SM00858"/>
    </source>
</evidence>
<dbReference type="Gene3D" id="3.90.1210.10">
    <property type="entry name" value="Antifreeze-like/N-acetylneuraminic acid synthase C-terminal domain"/>
    <property type="match status" value="1"/>
</dbReference>
<dbReference type="CDD" id="cd11614">
    <property type="entry name" value="SAF_CpaB_FlgA_like"/>
    <property type="match status" value="1"/>
</dbReference>